<evidence type="ECO:0000313" key="3">
    <source>
        <dbReference type="Proteomes" id="UP000510886"/>
    </source>
</evidence>
<dbReference type="EMBL" id="CP047418">
    <property type="protein sequence ID" value="QLL78182.1"/>
    <property type="molecule type" value="Genomic_DNA"/>
</dbReference>
<gene>
    <name evidence="2" type="ORF">GTO87_05945</name>
</gene>
<dbReference type="InterPro" id="IPR005039">
    <property type="entry name" value="Ant_C"/>
</dbReference>
<accession>A0A7H9ELM2</accession>
<dbReference type="Pfam" id="PF03374">
    <property type="entry name" value="ANT"/>
    <property type="match status" value="1"/>
</dbReference>
<protein>
    <submittedName>
        <fullName evidence="2">Phage antirepressor</fullName>
    </submittedName>
</protein>
<dbReference type="PROSITE" id="PS51750">
    <property type="entry name" value="BRO_N"/>
    <property type="match status" value="1"/>
</dbReference>
<name>A0A7H9ELM2_9LACO</name>
<dbReference type="PANTHER" id="PTHR36180:SF2">
    <property type="entry name" value="BRO FAMILY PROTEIN"/>
    <property type="match status" value="1"/>
</dbReference>
<dbReference type="Pfam" id="PF02498">
    <property type="entry name" value="Bro-N"/>
    <property type="match status" value="1"/>
</dbReference>
<organism evidence="2 3">
    <name type="scientific">Ligilactobacillus saerimneri</name>
    <dbReference type="NCBI Taxonomy" id="228229"/>
    <lineage>
        <taxon>Bacteria</taxon>
        <taxon>Bacillati</taxon>
        <taxon>Bacillota</taxon>
        <taxon>Bacilli</taxon>
        <taxon>Lactobacillales</taxon>
        <taxon>Lactobacillaceae</taxon>
        <taxon>Ligilactobacillus</taxon>
    </lineage>
</organism>
<proteinExistence type="predicted"/>
<dbReference type="AlphaFoldDB" id="A0A7H9ELM2"/>
<dbReference type="GO" id="GO:0003677">
    <property type="term" value="F:DNA binding"/>
    <property type="evidence" value="ECO:0007669"/>
    <property type="project" value="InterPro"/>
</dbReference>
<dbReference type="RefSeq" id="WP_180848476.1">
    <property type="nucleotide sequence ID" value="NZ_CP047418.1"/>
</dbReference>
<sequence>MNELKIFNFNDQEVRTLLIDDEPYFVGKDVAMILGYSNTRDALNKHVDVEDKNTVAIHDGIKRGNPNQVVINESGLYSLILSSKLPTAKKFKRWVTSEVLPAIRKHGAYMTDEKAFEVVNNPTGLANLLQQAADQLNAKDKEIETLKPKADKYDRYLSYKGLITITEIAKEYGMSGRELNQFLHEKGIIFKKGSQWFVYQKYAELGLASYEIFMPGDREVRRSLKWTTKGEQFIRDLLEAEGIMPVLERPSQMTFQEAEVEYDGEYYTASNIAYYLGLGQEWILKIGEIANRLHIKPRFTDSNAYCRKTLDENGFIRWEYTMRGAAMIEQEINKIMALSEGATK</sequence>
<dbReference type="SMART" id="SM01040">
    <property type="entry name" value="Bro-N"/>
    <property type="match status" value="1"/>
</dbReference>
<feature type="domain" description="Bro-N" evidence="1">
    <location>
        <begin position="1"/>
        <end position="107"/>
    </location>
</feature>
<dbReference type="Proteomes" id="UP000510886">
    <property type="component" value="Chromosome"/>
</dbReference>
<dbReference type="PANTHER" id="PTHR36180">
    <property type="entry name" value="DNA-BINDING PROTEIN-RELATED-RELATED"/>
    <property type="match status" value="1"/>
</dbReference>
<dbReference type="InterPro" id="IPR003497">
    <property type="entry name" value="BRO_N_domain"/>
</dbReference>
<dbReference type="KEGG" id="lsw:GTO87_05945"/>
<evidence type="ECO:0000313" key="2">
    <source>
        <dbReference type="EMBL" id="QLL78182.1"/>
    </source>
</evidence>
<evidence type="ECO:0000259" key="1">
    <source>
        <dbReference type="PROSITE" id="PS51750"/>
    </source>
</evidence>
<reference evidence="2 3" key="1">
    <citation type="submission" date="2020-01" db="EMBL/GenBank/DDBJ databases">
        <title>Complete and circular genome sequences of six lactobacillus isolates from horses.</title>
        <authorList>
            <person name="Hassan H.M."/>
        </authorList>
    </citation>
    <scope>NUCLEOTIDE SEQUENCE [LARGE SCALE GENOMIC DNA]</scope>
    <source>
        <strain evidence="2 3">1A</strain>
    </source>
</reference>